<feature type="domain" description="ATPase BadF/BadG/BcrA/BcrD type" evidence="5">
    <location>
        <begin position="7"/>
        <end position="280"/>
    </location>
</feature>
<organism evidence="6 7">
    <name type="scientific">Phyllotreta striolata</name>
    <name type="common">Striped flea beetle</name>
    <name type="synonym">Crioceris striolata</name>
    <dbReference type="NCBI Taxonomy" id="444603"/>
    <lineage>
        <taxon>Eukaryota</taxon>
        <taxon>Metazoa</taxon>
        <taxon>Ecdysozoa</taxon>
        <taxon>Arthropoda</taxon>
        <taxon>Hexapoda</taxon>
        <taxon>Insecta</taxon>
        <taxon>Pterygota</taxon>
        <taxon>Neoptera</taxon>
        <taxon>Endopterygota</taxon>
        <taxon>Coleoptera</taxon>
        <taxon>Polyphaga</taxon>
        <taxon>Cucujiformia</taxon>
        <taxon>Chrysomeloidea</taxon>
        <taxon>Chrysomelidae</taxon>
        <taxon>Galerucinae</taxon>
        <taxon>Alticini</taxon>
        <taxon>Phyllotreta</taxon>
    </lineage>
</organism>
<dbReference type="AlphaFoldDB" id="A0A9P0DW97"/>
<gene>
    <name evidence="6" type="ORF">PHYEVI_LOCUS8675</name>
</gene>
<dbReference type="PANTHER" id="PTHR12862">
    <property type="entry name" value="BADF TYPE ATPASE DOMAIN-CONTAINING PROTEIN"/>
    <property type="match status" value="1"/>
</dbReference>
<dbReference type="EC" id="2.7.1.59" evidence="2"/>
<sequence>MTNYIAGVEGGATNSHAIIMDSSGKILGKSRGAGTNHHLSGMKECRRRLAELINAAKIEARIPLDQPLTAVGLSLSGCEQEEANQELAKGIIRDFPTLAEKYIVASDTEGSVAATSNRGGVVCIAGTGSNTLLINPDGKKVQCGGWGNLLGDEGSAWKIAYMAVKYCFDELDNFEKAPYPTEKVWKLVKGHFKLRNQPDILDYFYVNFDKAYIASMTKDLSELAADGDDLAREIFRQNGAYLAKSIRAVLSKASGELSDREGGVHVTCVGSVWLSWELLKQGFVQELDAKSDIRELTLIRLNTEMGTGAVYLASDRLEIPLERDYSKNYAVLYNYKREKPMSNGY</sequence>
<reference evidence="6" key="1">
    <citation type="submission" date="2022-01" db="EMBL/GenBank/DDBJ databases">
        <authorList>
            <person name="King R."/>
        </authorList>
    </citation>
    <scope>NUCLEOTIDE SEQUENCE</scope>
</reference>
<dbReference type="CDD" id="cd24078">
    <property type="entry name" value="ASKHA_NBD_NAGK_meta"/>
    <property type="match status" value="1"/>
</dbReference>
<dbReference type="InterPro" id="IPR039758">
    <property type="entry name" value="NAGK-like"/>
</dbReference>
<keyword evidence="7" id="KW-1185">Reference proteome</keyword>
<comment type="similarity">
    <text evidence="1">Belongs to the eukaryotic-type N-acetylglucosamine kinase family.</text>
</comment>
<evidence type="ECO:0000256" key="3">
    <source>
        <dbReference type="ARBA" id="ARBA00014974"/>
    </source>
</evidence>
<evidence type="ECO:0000313" key="7">
    <source>
        <dbReference type="Proteomes" id="UP001153712"/>
    </source>
</evidence>
<name>A0A9P0DW97_PHYSR</name>
<dbReference type="SUPFAM" id="SSF53067">
    <property type="entry name" value="Actin-like ATPase domain"/>
    <property type="match status" value="2"/>
</dbReference>
<dbReference type="EMBL" id="OU900098">
    <property type="protein sequence ID" value="CAH1185509.1"/>
    <property type="molecule type" value="Genomic_DNA"/>
</dbReference>
<evidence type="ECO:0000313" key="6">
    <source>
        <dbReference type="EMBL" id="CAH1185509.1"/>
    </source>
</evidence>
<dbReference type="PANTHER" id="PTHR12862:SF0">
    <property type="entry name" value="N-ACETYL-D-GLUCOSAMINE KINASE"/>
    <property type="match status" value="1"/>
</dbReference>
<evidence type="ECO:0000256" key="2">
    <source>
        <dbReference type="ARBA" id="ARBA00012122"/>
    </source>
</evidence>
<dbReference type="GO" id="GO:0045127">
    <property type="term" value="F:N-acetylglucosamine kinase activity"/>
    <property type="evidence" value="ECO:0007669"/>
    <property type="project" value="UniProtKB-EC"/>
</dbReference>
<dbReference type="InterPro" id="IPR043129">
    <property type="entry name" value="ATPase_NBD"/>
</dbReference>
<evidence type="ECO:0000259" key="5">
    <source>
        <dbReference type="Pfam" id="PF01869"/>
    </source>
</evidence>
<evidence type="ECO:0000256" key="1">
    <source>
        <dbReference type="ARBA" id="ARBA00006198"/>
    </source>
</evidence>
<proteinExistence type="inferred from homology"/>
<dbReference type="OrthoDB" id="311172at2759"/>
<dbReference type="InterPro" id="IPR002731">
    <property type="entry name" value="ATPase_BadF"/>
</dbReference>
<dbReference type="Gene3D" id="3.30.420.40">
    <property type="match status" value="2"/>
</dbReference>
<dbReference type="Proteomes" id="UP001153712">
    <property type="component" value="Chromosome 5"/>
</dbReference>
<evidence type="ECO:0000256" key="4">
    <source>
        <dbReference type="ARBA" id="ARBA00031123"/>
    </source>
</evidence>
<accession>A0A9P0DW97</accession>
<protein>
    <recommendedName>
        <fullName evidence="3">N-acetyl-D-glucosamine kinase</fullName>
        <ecNumber evidence="2">2.7.1.59</ecNumber>
    </recommendedName>
    <alternativeName>
        <fullName evidence="4">GlcNAc kinase</fullName>
    </alternativeName>
</protein>
<dbReference type="Pfam" id="PF01869">
    <property type="entry name" value="BcrAD_BadFG"/>
    <property type="match status" value="1"/>
</dbReference>